<dbReference type="EMBL" id="JAQIZT010000003">
    <property type="protein sequence ID" value="KAJ7004684.1"/>
    <property type="molecule type" value="Genomic_DNA"/>
</dbReference>
<gene>
    <name evidence="1" type="ORF">NC653_009483</name>
    <name evidence="2" type="ORF">NC653_009509</name>
</gene>
<evidence type="ECO:0000313" key="3">
    <source>
        <dbReference type="Proteomes" id="UP001164929"/>
    </source>
</evidence>
<evidence type="ECO:0000313" key="1">
    <source>
        <dbReference type="EMBL" id="KAJ7004655.1"/>
    </source>
</evidence>
<reference evidence="1" key="1">
    <citation type="journal article" date="2023" name="Mol. Ecol. Resour.">
        <title>Chromosome-level genome assembly of a triploid poplar Populus alba 'Berolinensis'.</title>
        <authorList>
            <person name="Chen S."/>
            <person name="Yu Y."/>
            <person name="Wang X."/>
            <person name="Wang S."/>
            <person name="Zhang T."/>
            <person name="Zhou Y."/>
            <person name="He R."/>
            <person name="Meng N."/>
            <person name="Wang Y."/>
            <person name="Liu W."/>
            <person name="Liu Z."/>
            <person name="Liu J."/>
            <person name="Guo Q."/>
            <person name="Huang H."/>
            <person name="Sederoff R.R."/>
            <person name="Wang G."/>
            <person name="Qu G."/>
            <person name="Chen S."/>
        </authorList>
    </citation>
    <scope>NUCLEOTIDE SEQUENCE</scope>
    <source>
        <strain evidence="1">SC-2020</strain>
    </source>
</reference>
<name>A0AAD6W9T3_9ROSI</name>
<accession>A0AAD6W9T3</accession>
<organism evidence="1 3">
    <name type="scientific">Populus alba x Populus x berolinensis</name>
    <dbReference type="NCBI Taxonomy" id="444605"/>
    <lineage>
        <taxon>Eukaryota</taxon>
        <taxon>Viridiplantae</taxon>
        <taxon>Streptophyta</taxon>
        <taxon>Embryophyta</taxon>
        <taxon>Tracheophyta</taxon>
        <taxon>Spermatophyta</taxon>
        <taxon>Magnoliopsida</taxon>
        <taxon>eudicotyledons</taxon>
        <taxon>Gunneridae</taxon>
        <taxon>Pentapetalae</taxon>
        <taxon>rosids</taxon>
        <taxon>fabids</taxon>
        <taxon>Malpighiales</taxon>
        <taxon>Salicaceae</taxon>
        <taxon>Saliceae</taxon>
        <taxon>Populus</taxon>
    </lineage>
</organism>
<dbReference type="Proteomes" id="UP001164929">
    <property type="component" value="Chromosome 3"/>
</dbReference>
<keyword evidence="3" id="KW-1185">Reference proteome</keyword>
<dbReference type="AlphaFoldDB" id="A0AAD6W9T3"/>
<sequence>MLDTFLLVERKLTMKESGFVPFMFTRDAPRRRERNIFGYLLRDAPRRCERDIFCCKDTLLLWSC</sequence>
<protein>
    <submittedName>
        <fullName evidence="1">Uncharacterized protein</fullName>
    </submittedName>
</protein>
<proteinExistence type="predicted"/>
<comment type="caution">
    <text evidence="1">The sequence shown here is derived from an EMBL/GenBank/DDBJ whole genome shotgun (WGS) entry which is preliminary data.</text>
</comment>
<evidence type="ECO:0000313" key="2">
    <source>
        <dbReference type="EMBL" id="KAJ7004684.1"/>
    </source>
</evidence>
<dbReference type="EMBL" id="JAQIZT010000003">
    <property type="protein sequence ID" value="KAJ7004655.1"/>
    <property type="molecule type" value="Genomic_DNA"/>
</dbReference>